<evidence type="ECO:0000313" key="4">
    <source>
        <dbReference type="Proteomes" id="UP000324143"/>
    </source>
</evidence>
<organism evidence="3 4">
    <name type="scientific">Candidatus Mcinerneyibacterium aminivorans</name>
    <dbReference type="NCBI Taxonomy" id="2703815"/>
    <lineage>
        <taxon>Bacteria</taxon>
        <taxon>Candidatus Macinerneyibacteriota</taxon>
        <taxon>Candidatus Mcinerneyibacteria</taxon>
        <taxon>Candidatus Mcinerneyibacteriales</taxon>
        <taxon>Candidatus Mcinerneyibacteriaceae</taxon>
        <taxon>Candidatus Mcinerneyibacterium</taxon>
    </lineage>
</organism>
<accession>A0A5D0MJK3</accession>
<dbReference type="AlphaFoldDB" id="A0A5D0MJK3"/>
<sequence length="192" mass="22431">MIEINLLPKEERKTRQRIPIKKILPVIIVAAILLLMGLTYFRNLNKINSLNSEIDNLEREKNRYVKFKKEYDSINKQLKSINQRLNVLKSLEEGKTYVAQILQQLLKSVPENLWLNEMQIQQDTLSLKGKCLYNSDITKFIENLDQQKNIEDPVINKVDERKETFQEITGNSEPVKISNFTIDATLVSQVKK</sequence>
<comment type="caution">
    <text evidence="3">The sequence shown here is derived from an EMBL/GenBank/DDBJ whole genome shotgun (WGS) entry which is preliminary data.</text>
</comment>
<reference evidence="3" key="1">
    <citation type="submission" date="2019-08" db="EMBL/GenBank/DDBJ databases">
        <title>Genomic characterization of a novel candidate phylum (ARYD3) from a high temperature, high salinity tertiary oil reservoir in north central Oklahoma, USA.</title>
        <authorList>
            <person name="Youssef N.H."/>
            <person name="Yadav A."/>
            <person name="Elshahed M.S."/>
        </authorList>
    </citation>
    <scope>NUCLEOTIDE SEQUENCE [LARGE SCALE GENOMIC DNA]</scope>
    <source>
        <strain evidence="3">ARYD3</strain>
    </source>
</reference>
<dbReference type="Pfam" id="PF05137">
    <property type="entry name" value="PilN"/>
    <property type="match status" value="1"/>
</dbReference>
<feature type="transmembrane region" description="Helical" evidence="2">
    <location>
        <begin position="23"/>
        <end position="41"/>
    </location>
</feature>
<dbReference type="PANTHER" id="PTHR40278">
    <property type="entry name" value="DNA UTILIZATION PROTEIN HOFN"/>
    <property type="match status" value="1"/>
</dbReference>
<dbReference type="InterPro" id="IPR007813">
    <property type="entry name" value="PilN"/>
</dbReference>
<dbReference type="PANTHER" id="PTHR40278:SF1">
    <property type="entry name" value="DNA UTILIZATION PROTEIN HOFN"/>
    <property type="match status" value="1"/>
</dbReference>
<evidence type="ECO:0000313" key="3">
    <source>
        <dbReference type="EMBL" id="TYB31388.1"/>
    </source>
</evidence>
<evidence type="ECO:0000256" key="1">
    <source>
        <dbReference type="SAM" id="Coils"/>
    </source>
</evidence>
<proteinExistence type="predicted"/>
<keyword evidence="2" id="KW-0812">Transmembrane</keyword>
<dbReference type="InterPro" id="IPR052534">
    <property type="entry name" value="Extracell_DNA_Util/SecSys_Comp"/>
</dbReference>
<keyword evidence="2" id="KW-0472">Membrane</keyword>
<name>A0A5D0MJK3_9BACT</name>
<keyword evidence="2" id="KW-1133">Transmembrane helix</keyword>
<keyword evidence="1" id="KW-0175">Coiled coil</keyword>
<keyword evidence="4" id="KW-1185">Reference proteome</keyword>
<dbReference type="EMBL" id="VSIX01000035">
    <property type="protein sequence ID" value="TYB31388.1"/>
    <property type="molecule type" value="Genomic_DNA"/>
</dbReference>
<evidence type="ECO:0008006" key="5">
    <source>
        <dbReference type="Google" id="ProtNLM"/>
    </source>
</evidence>
<feature type="coiled-coil region" evidence="1">
    <location>
        <begin position="40"/>
        <end position="91"/>
    </location>
</feature>
<gene>
    <name evidence="3" type="ORF">FXF47_04420</name>
</gene>
<dbReference type="Proteomes" id="UP000324143">
    <property type="component" value="Unassembled WGS sequence"/>
</dbReference>
<evidence type="ECO:0000256" key="2">
    <source>
        <dbReference type="SAM" id="Phobius"/>
    </source>
</evidence>
<protein>
    <recommendedName>
        <fullName evidence="5">PilN domain-containing protein</fullName>
    </recommendedName>
</protein>